<dbReference type="Proteomes" id="UP000245429">
    <property type="component" value="Chromosome"/>
</dbReference>
<keyword evidence="4 7" id="KW-0812">Transmembrane</keyword>
<proteinExistence type="inferred from homology"/>
<dbReference type="GO" id="GO:0022857">
    <property type="term" value="F:transmembrane transporter activity"/>
    <property type="evidence" value="ECO:0007669"/>
    <property type="project" value="InterPro"/>
</dbReference>
<evidence type="ECO:0000256" key="4">
    <source>
        <dbReference type="ARBA" id="ARBA00022692"/>
    </source>
</evidence>
<evidence type="ECO:0000256" key="5">
    <source>
        <dbReference type="ARBA" id="ARBA00022989"/>
    </source>
</evidence>
<protein>
    <submittedName>
        <fullName evidence="8">Biopolymer transporter ExbD</fullName>
    </submittedName>
</protein>
<evidence type="ECO:0000256" key="6">
    <source>
        <dbReference type="ARBA" id="ARBA00023136"/>
    </source>
</evidence>
<keyword evidence="7" id="KW-0653">Protein transport</keyword>
<dbReference type="PANTHER" id="PTHR30558:SF7">
    <property type="entry name" value="TOL-PAL SYSTEM PROTEIN TOLR"/>
    <property type="match status" value="1"/>
</dbReference>
<keyword evidence="7" id="KW-0813">Transport</keyword>
<dbReference type="PANTHER" id="PTHR30558">
    <property type="entry name" value="EXBD MEMBRANE COMPONENT OF PMF-DRIVEN MACROMOLECULE IMPORT SYSTEM"/>
    <property type="match status" value="1"/>
</dbReference>
<reference evidence="8 9" key="1">
    <citation type="submission" date="2018-05" db="EMBL/GenBank/DDBJ databases">
        <title>Flavobacterium sp. MEBiC07310.</title>
        <authorList>
            <person name="Baek K."/>
        </authorList>
    </citation>
    <scope>NUCLEOTIDE SEQUENCE [LARGE SCALE GENOMIC DNA]</scope>
    <source>
        <strain evidence="8 9">MEBiC07310</strain>
    </source>
</reference>
<accession>A0A2U8QTN3</accession>
<sequence>MKIGKNKNKVSTEFNMSSMTDIVFLLLIFFMLTSTMVTTNALDLVLPKGKGKTDSNKSITVNITNDLQFYIDKAEVPKNDIEGRLLEMLPAENEENRAIVLRAEKKVPYEDIIYVMDIANRNHIKMVAAVDPK</sequence>
<keyword evidence="9" id="KW-1185">Reference proteome</keyword>
<comment type="similarity">
    <text evidence="2 7">Belongs to the ExbD/TolR family.</text>
</comment>
<name>A0A2U8QTN3_9FLAO</name>
<evidence type="ECO:0000256" key="2">
    <source>
        <dbReference type="ARBA" id="ARBA00005811"/>
    </source>
</evidence>
<dbReference type="RefSeq" id="WP_109568588.1">
    <property type="nucleotide sequence ID" value="NZ_CP029463.1"/>
</dbReference>
<gene>
    <name evidence="8" type="ORF">DI487_04395</name>
</gene>
<evidence type="ECO:0000256" key="7">
    <source>
        <dbReference type="RuleBase" id="RU003879"/>
    </source>
</evidence>
<evidence type="ECO:0000313" key="9">
    <source>
        <dbReference type="Proteomes" id="UP000245429"/>
    </source>
</evidence>
<evidence type="ECO:0000256" key="1">
    <source>
        <dbReference type="ARBA" id="ARBA00004162"/>
    </source>
</evidence>
<keyword evidence="6" id="KW-0472">Membrane</keyword>
<dbReference type="GO" id="GO:0015031">
    <property type="term" value="P:protein transport"/>
    <property type="evidence" value="ECO:0007669"/>
    <property type="project" value="UniProtKB-KW"/>
</dbReference>
<dbReference type="Gene3D" id="3.30.420.270">
    <property type="match status" value="1"/>
</dbReference>
<dbReference type="OrthoDB" id="9793581at2"/>
<comment type="subcellular location">
    <subcellularLocation>
        <location evidence="1">Cell membrane</location>
        <topology evidence="1">Single-pass membrane protein</topology>
    </subcellularLocation>
    <subcellularLocation>
        <location evidence="7">Cell membrane</location>
        <topology evidence="7">Single-pass type II membrane protein</topology>
    </subcellularLocation>
</comment>
<dbReference type="Pfam" id="PF02472">
    <property type="entry name" value="ExbD"/>
    <property type="match status" value="1"/>
</dbReference>
<dbReference type="KEGG" id="fse:DI487_04395"/>
<dbReference type="AlphaFoldDB" id="A0A2U8QTN3"/>
<organism evidence="8 9">
    <name type="scientific">Flavobacterium sediminis</name>
    <dbReference type="NCBI Taxonomy" id="2201181"/>
    <lineage>
        <taxon>Bacteria</taxon>
        <taxon>Pseudomonadati</taxon>
        <taxon>Bacteroidota</taxon>
        <taxon>Flavobacteriia</taxon>
        <taxon>Flavobacteriales</taxon>
        <taxon>Flavobacteriaceae</taxon>
        <taxon>Flavobacterium</taxon>
    </lineage>
</organism>
<keyword evidence="3" id="KW-1003">Cell membrane</keyword>
<evidence type="ECO:0000313" key="8">
    <source>
        <dbReference type="EMBL" id="AWM13185.1"/>
    </source>
</evidence>
<evidence type="ECO:0000256" key="3">
    <source>
        <dbReference type="ARBA" id="ARBA00022475"/>
    </source>
</evidence>
<keyword evidence="5" id="KW-1133">Transmembrane helix</keyword>
<dbReference type="EMBL" id="CP029463">
    <property type="protein sequence ID" value="AWM13185.1"/>
    <property type="molecule type" value="Genomic_DNA"/>
</dbReference>
<dbReference type="InterPro" id="IPR003400">
    <property type="entry name" value="ExbD"/>
</dbReference>
<dbReference type="GO" id="GO:0005886">
    <property type="term" value="C:plasma membrane"/>
    <property type="evidence" value="ECO:0007669"/>
    <property type="project" value="UniProtKB-SubCell"/>
</dbReference>